<sequence>MIKLIAKSVILSTLLSAPCFAESSNTTNSLNSKNQVTANFAVDYSQYNTVLEASVLELAPSDRSYISYDENEQGPNLGSNRATDAEANRFYYEQFIDDPELTKSIAAIQSNLLSYLANNQLSKLSNEEQTAFWLNLHNVAVINELAQRYPKDTNSLSYDVADKSSFFYKKLFTYNGQELSLDDIEYKILMPLNKNNPLVMYGLYKGYIGSPNIRTQAYTANNLMPSLIDNAQEFINSNRGTNYSSNLLNVSTMYKDKKAYFNDFNNDLLAHLSLYADNDLLNKLKNKKTALFTIDNYDITDVTGPKHRDSYDIIISNWDKALLIPQHSFPRLNNLNIPAKRIVILRELQRKNDLLKTNVSGENAYYANNQ</sequence>
<evidence type="ECO:0000259" key="1">
    <source>
        <dbReference type="Pfam" id="PF04784"/>
    </source>
</evidence>
<name>A0A0F9MDE9_9ZZZZ</name>
<evidence type="ECO:0000313" key="2">
    <source>
        <dbReference type="EMBL" id="KKM97351.1"/>
    </source>
</evidence>
<dbReference type="AlphaFoldDB" id="A0A0F9MDE9"/>
<comment type="caution">
    <text evidence="2">The sequence shown here is derived from an EMBL/GenBank/DDBJ whole genome shotgun (WGS) entry which is preliminary data.</text>
</comment>
<organism evidence="2">
    <name type="scientific">marine sediment metagenome</name>
    <dbReference type="NCBI Taxonomy" id="412755"/>
    <lineage>
        <taxon>unclassified sequences</taxon>
        <taxon>metagenomes</taxon>
        <taxon>ecological metagenomes</taxon>
    </lineage>
</organism>
<dbReference type="EMBL" id="LAZR01005757">
    <property type="protein sequence ID" value="KKM97351.1"/>
    <property type="molecule type" value="Genomic_DNA"/>
</dbReference>
<gene>
    <name evidence="2" type="ORF">LCGC14_1168900</name>
</gene>
<dbReference type="Pfam" id="PF04784">
    <property type="entry name" value="DUF547"/>
    <property type="match status" value="1"/>
</dbReference>
<protein>
    <recommendedName>
        <fullName evidence="1">DUF547 domain-containing protein</fullName>
    </recommendedName>
</protein>
<dbReference type="InterPro" id="IPR006869">
    <property type="entry name" value="DUF547"/>
</dbReference>
<proteinExistence type="predicted"/>
<reference evidence="2" key="1">
    <citation type="journal article" date="2015" name="Nature">
        <title>Complex archaea that bridge the gap between prokaryotes and eukaryotes.</title>
        <authorList>
            <person name="Spang A."/>
            <person name="Saw J.H."/>
            <person name="Jorgensen S.L."/>
            <person name="Zaremba-Niedzwiedzka K."/>
            <person name="Martijn J."/>
            <person name="Lind A.E."/>
            <person name="van Eijk R."/>
            <person name="Schleper C."/>
            <person name="Guy L."/>
            <person name="Ettema T.J."/>
        </authorList>
    </citation>
    <scope>NUCLEOTIDE SEQUENCE</scope>
</reference>
<accession>A0A0F9MDE9</accession>
<feature type="domain" description="DUF547" evidence="1">
    <location>
        <begin position="121"/>
        <end position="235"/>
    </location>
</feature>